<evidence type="ECO:0000313" key="3">
    <source>
        <dbReference type="Proteomes" id="UP000027361"/>
    </source>
</evidence>
<gene>
    <name evidence="2" type="ORF">K437DRAFT_74926</name>
</gene>
<dbReference type="InParanoid" id="A0A066WBP4"/>
<dbReference type="Pfam" id="PF10215">
    <property type="entry name" value="Ost4"/>
    <property type="match status" value="1"/>
</dbReference>
<feature type="transmembrane region" description="Helical" evidence="1">
    <location>
        <begin position="12"/>
        <end position="35"/>
    </location>
</feature>
<sequence>MNDVTLSAIANYLGSLGMILIVVYHVSLFFSLRFYHSDRRDLNRHAFTVVHSLWRCMQSELRTRQNLRLLLAVRLGDQFLHVAPPSSCPFKVIFAQHGLEKRCHQSLRSFRRQTVIRKPLYTANTVAAYDAPPPPCSCKSA</sequence>
<dbReference type="HOGENOM" id="CLU_1826633_0_0_1"/>
<dbReference type="RefSeq" id="XP_013244472.1">
    <property type="nucleotide sequence ID" value="XM_013389018.1"/>
</dbReference>
<comment type="caution">
    <text evidence="2">The sequence shown here is derived from an EMBL/GenBank/DDBJ whole genome shotgun (WGS) entry which is preliminary data.</text>
</comment>
<organism evidence="2 3">
    <name type="scientific">Tilletiaria anomala (strain ATCC 24038 / CBS 436.72 / UBC 951)</name>
    <dbReference type="NCBI Taxonomy" id="1037660"/>
    <lineage>
        <taxon>Eukaryota</taxon>
        <taxon>Fungi</taxon>
        <taxon>Dikarya</taxon>
        <taxon>Basidiomycota</taxon>
        <taxon>Ustilaginomycotina</taxon>
        <taxon>Exobasidiomycetes</taxon>
        <taxon>Georgefischeriales</taxon>
        <taxon>Tilletiariaceae</taxon>
        <taxon>Tilletiaria</taxon>
    </lineage>
</organism>
<keyword evidence="1" id="KW-1133">Transmembrane helix</keyword>
<dbReference type="AlphaFoldDB" id="A0A066WBP4"/>
<evidence type="ECO:0000313" key="2">
    <source>
        <dbReference type="EMBL" id="KDN49958.1"/>
    </source>
</evidence>
<keyword evidence="1" id="KW-0812">Transmembrane</keyword>
<dbReference type="Proteomes" id="UP000027361">
    <property type="component" value="Unassembled WGS sequence"/>
</dbReference>
<evidence type="ECO:0000256" key="1">
    <source>
        <dbReference type="SAM" id="Phobius"/>
    </source>
</evidence>
<accession>A0A066WBP4</accession>
<dbReference type="EMBL" id="JMSN01000020">
    <property type="protein sequence ID" value="KDN49958.1"/>
    <property type="molecule type" value="Genomic_DNA"/>
</dbReference>
<proteinExistence type="predicted"/>
<keyword evidence="3" id="KW-1185">Reference proteome</keyword>
<reference evidence="2 3" key="1">
    <citation type="submission" date="2014-05" db="EMBL/GenBank/DDBJ databases">
        <title>Draft genome sequence of a rare smut relative, Tilletiaria anomala UBC 951.</title>
        <authorList>
            <consortium name="DOE Joint Genome Institute"/>
            <person name="Toome M."/>
            <person name="Kuo A."/>
            <person name="Henrissat B."/>
            <person name="Lipzen A."/>
            <person name="Tritt A."/>
            <person name="Yoshinaga Y."/>
            <person name="Zane M."/>
            <person name="Barry K."/>
            <person name="Grigoriev I.V."/>
            <person name="Spatafora J.W."/>
            <person name="Aimea M.C."/>
        </authorList>
    </citation>
    <scope>NUCLEOTIDE SEQUENCE [LARGE SCALE GENOMIC DNA]</scope>
    <source>
        <strain evidence="2 3">UBC 951</strain>
    </source>
</reference>
<protein>
    <submittedName>
        <fullName evidence="2">Uncharacterized protein</fullName>
    </submittedName>
</protein>
<dbReference type="InterPro" id="IPR018943">
    <property type="entry name" value="Oligosaccaryltransferase"/>
</dbReference>
<dbReference type="GeneID" id="25267780"/>
<dbReference type="OrthoDB" id="3364250at2759"/>
<name>A0A066WBP4_TILAU</name>
<keyword evidence="1" id="KW-0472">Membrane</keyword>